<proteinExistence type="predicted"/>
<organism evidence="3 4">
    <name type="scientific">Georgenia halotolerans</name>
    <dbReference type="NCBI Taxonomy" id="3028317"/>
    <lineage>
        <taxon>Bacteria</taxon>
        <taxon>Bacillati</taxon>
        <taxon>Actinomycetota</taxon>
        <taxon>Actinomycetes</taxon>
        <taxon>Micrococcales</taxon>
        <taxon>Bogoriellaceae</taxon>
        <taxon>Georgenia</taxon>
    </lineage>
</organism>
<dbReference type="Pfam" id="PF01476">
    <property type="entry name" value="LysM"/>
    <property type="match status" value="1"/>
</dbReference>
<dbReference type="EMBL" id="JARACI010001139">
    <property type="protein sequence ID" value="MDD9207666.1"/>
    <property type="molecule type" value="Genomic_DNA"/>
</dbReference>
<dbReference type="CDD" id="cd00118">
    <property type="entry name" value="LysM"/>
    <property type="match status" value="1"/>
</dbReference>
<feature type="non-terminal residue" evidence="3">
    <location>
        <position position="1"/>
    </location>
</feature>
<gene>
    <name evidence="3" type="ORF">PU560_14505</name>
</gene>
<feature type="region of interest" description="Disordered" evidence="1">
    <location>
        <begin position="1"/>
        <end position="39"/>
    </location>
</feature>
<evidence type="ECO:0000256" key="1">
    <source>
        <dbReference type="SAM" id="MobiDB-lite"/>
    </source>
</evidence>
<dbReference type="InterPro" id="IPR036779">
    <property type="entry name" value="LysM_dom_sf"/>
</dbReference>
<dbReference type="InterPro" id="IPR018392">
    <property type="entry name" value="LysM"/>
</dbReference>
<feature type="domain" description="LysM" evidence="2">
    <location>
        <begin position="41"/>
        <end position="56"/>
    </location>
</feature>
<sequence>TAPTAPADPGRSSSPGYDRPSGDKAGRQDAADGADRPDCHYRVVPGDTLWSIAAAHLPPGASDAEVAAEWPRWYAANTDVLGDDPHLIHPGQLLAAPEGQPS</sequence>
<name>A0ABT5U009_9MICO</name>
<dbReference type="Proteomes" id="UP001165561">
    <property type="component" value="Unassembled WGS sequence"/>
</dbReference>
<evidence type="ECO:0000313" key="4">
    <source>
        <dbReference type="Proteomes" id="UP001165561"/>
    </source>
</evidence>
<keyword evidence="4" id="KW-1185">Reference proteome</keyword>
<reference evidence="3" key="1">
    <citation type="submission" date="2023-02" db="EMBL/GenBank/DDBJ databases">
        <title>Georgenia sp.10Sc9-8, isolated from a soil sample collected from the Taklamakan desert.</title>
        <authorList>
            <person name="Liu S."/>
        </authorList>
    </citation>
    <scope>NUCLEOTIDE SEQUENCE</scope>
    <source>
        <strain evidence="3">10Sc9-8</strain>
    </source>
</reference>
<protein>
    <submittedName>
        <fullName evidence="3">LysM domain-containing protein</fullName>
    </submittedName>
</protein>
<accession>A0ABT5U009</accession>
<feature type="compositionally biased region" description="Basic and acidic residues" evidence="1">
    <location>
        <begin position="20"/>
        <end position="39"/>
    </location>
</feature>
<evidence type="ECO:0000313" key="3">
    <source>
        <dbReference type="EMBL" id="MDD9207666.1"/>
    </source>
</evidence>
<evidence type="ECO:0000259" key="2">
    <source>
        <dbReference type="Pfam" id="PF01476"/>
    </source>
</evidence>
<comment type="caution">
    <text evidence="3">The sequence shown here is derived from an EMBL/GenBank/DDBJ whole genome shotgun (WGS) entry which is preliminary data.</text>
</comment>
<dbReference type="Gene3D" id="3.10.350.10">
    <property type="entry name" value="LysM domain"/>
    <property type="match status" value="1"/>
</dbReference>